<keyword evidence="11 18" id="KW-0560">Oxidoreductase</keyword>
<evidence type="ECO:0000256" key="15">
    <source>
        <dbReference type="ARBA" id="ARBA00048841"/>
    </source>
</evidence>
<evidence type="ECO:0000256" key="9">
    <source>
        <dbReference type="ARBA" id="ARBA00022723"/>
    </source>
</evidence>
<dbReference type="InterPro" id="IPR005106">
    <property type="entry name" value="Asp/hSer_DH_NAD-bd"/>
</dbReference>
<evidence type="ECO:0000256" key="16">
    <source>
        <dbReference type="PIRSR" id="PIRSR000098-1"/>
    </source>
</evidence>
<dbReference type="InterPro" id="IPR019811">
    <property type="entry name" value="HDH_CS"/>
</dbReference>
<reference evidence="21 22" key="1">
    <citation type="submission" date="2016-10" db="EMBL/GenBank/DDBJ databases">
        <authorList>
            <person name="de Groot N.N."/>
        </authorList>
    </citation>
    <scope>NUCLEOTIDE SEQUENCE [LARGE SCALE GENOMIC DNA]</scope>
    <source>
        <strain evidence="21 22">DSM 20678</strain>
    </source>
</reference>
<evidence type="ECO:0000256" key="17">
    <source>
        <dbReference type="PIRSR" id="PIRSR000098-2"/>
    </source>
</evidence>
<feature type="binding site" evidence="17">
    <location>
        <position position="190"/>
    </location>
    <ligand>
        <name>L-homoserine</name>
        <dbReference type="ChEBI" id="CHEBI:57476"/>
    </ligand>
</feature>
<keyword evidence="9" id="KW-0479">Metal-binding</keyword>
<dbReference type="Pfam" id="PF03447">
    <property type="entry name" value="NAD_binding_3"/>
    <property type="match status" value="1"/>
</dbReference>
<dbReference type="Gene3D" id="3.40.50.720">
    <property type="entry name" value="NAD(P)-binding Rossmann-like Domain"/>
    <property type="match status" value="1"/>
</dbReference>
<feature type="active site" description="Proton donor" evidence="16">
    <location>
        <position position="205"/>
    </location>
</feature>
<protein>
    <recommendedName>
        <fullName evidence="6 18">Homoserine dehydrogenase</fullName>
        <ecNumber evidence="5 18">1.1.1.3</ecNumber>
    </recommendedName>
</protein>
<dbReference type="OrthoDB" id="9808167at2"/>
<keyword evidence="10 17" id="KW-0521">NADP</keyword>
<evidence type="ECO:0000256" key="13">
    <source>
        <dbReference type="ARBA" id="ARBA00023053"/>
    </source>
</evidence>
<dbReference type="GO" id="GO:0009086">
    <property type="term" value="P:methionine biosynthetic process"/>
    <property type="evidence" value="ECO:0007669"/>
    <property type="project" value="UniProtKB-KW"/>
</dbReference>
<comment type="catalytic activity">
    <reaction evidence="15">
        <text>L-homoserine + NADP(+) = L-aspartate 4-semialdehyde + NADPH + H(+)</text>
        <dbReference type="Rhea" id="RHEA:15761"/>
        <dbReference type="ChEBI" id="CHEBI:15378"/>
        <dbReference type="ChEBI" id="CHEBI:57476"/>
        <dbReference type="ChEBI" id="CHEBI:57783"/>
        <dbReference type="ChEBI" id="CHEBI:58349"/>
        <dbReference type="ChEBI" id="CHEBI:537519"/>
        <dbReference type="EC" id="1.1.1.3"/>
    </reaction>
    <physiologicalReaction direction="right-to-left" evidence="15">
        <dbReference type="Rhea" id="RHEA:15763"/>
    </physiologicalReaction>
</comment>
<evidence type="ECO:0000256" key="10">
    <source>
        <dbReference type="ARBA" id="ARBA00022857"/>
    </source>
</evidence>
<evidence type="ECO:0000256" key="4">
    <source>
        <dbReference type="ARBA" id="ARBA00006753"/>
    </source>
</evidence>
<dbReference type="RefSeq" id="WP_092282346.1">
    <property type="nucleotide sequence ID" value="NZ_FOXR01000013.1"/>
</dbReference>
<comment type="pathway">
    <text evidence="3 18">Amino-acid biosynthesis; L-methionine biosynthesis via de novo pathway; L-homoserine from L-aspartate: step 3/3.</text>
</comment>
<dbReference type="NCBIfam" id="NF004976">
    <property type="entry name" value="PRK06349.1"/>
    <property type="match status" value="1"/>
</dbReference>
<dbReference type="UniPathway" id="UPA00050">
    <property type="reaction ID" value="UER00063"/>
</dbReference>
<keyword evidence="22" id="KW-1185">Reference proteome</keyword>
<dbReference type="STRING" id="937334.SAMN05444406_11367"/>
<dbReference type="Gene3D" id="3.30.360.10">
    <property type="entry name" value="Dihydrodipicolinate Reductase, domain 2"/>
    <property type="match status" value="1"/>
</dbReference>
<name>A0A1I5W1I6_9FIRM</name>
<feature type="binding site" evidence="17">
    <location>
        <begin position="9"/>
        <end position="16"/>
    </location>
    <ligand>
        <name>NADP(+)</name>
        <dbReference type="ChEBI" id="CHEBI:58349"/>
    </ligand>
</feature>
<evidence type="ECO:0000256" key="5">
    <source>
        <dbReference type="ARBA" id="ARBA00013213"/>
    </source>
</evidence>
<accession>A0A1I5W1I6</accession>
<comment type="pathway">
    <text evidence="2 18">Amino-acid biosynthesis; L-threonine biosynthesis; L-threonine from L-aspartate: step 3/5.</text>
</comment>
<dbReference type="InterPro" id="IPR016204">
    <property type="entry name" value="HDH"/>
</dbReference>
<gene>
    <name evidence="21" type="ORF">SAMN05444406_11367</name>
</gene>
<dbReference type="PANTHER" id="PTHR43331">
    <property type="entry name" value="HOMOSERINE DEHYDROGENASE"/>
    <property type="match status" value="1"/>
</dbReference>
<dbReference type="Pfam" id="PF01842">
    <property type="entry name" value="ACT"/>
    <property type="match status" value="1"/>
</dbReference>
<evidence type="ECO:0000313" key="22">
    <source>
        <dbReference type="Proteomes" id="UP000198577"/>
    </source>
</evidence>
<dbReference type="UniPathway" id="UPA00051">
    <property type="reaction ID" value="UER00465"/>
</dbReference>
<dbReference type="GO" id="GO:0046872">
    <property type="term" value="F:metal ion binding"/>
    <property type="evidence" value="ECO:0007669"/>
    <property type="project" value="UniProtKB-KW"/>
</dbReference>
<evidence type="ECO:0000256" key="8">
    <source>
        <dbReference type="ARBA" id="ARBA00022697"/>
    </source>
</evidence>
<organism evidence="21 22">
    <name type="scientific">Caldicoprobacter faecalis</name>
    <dbReference type="NCBI Taxonomy" id="937334"/>
    <lineage>
        <taxon>Bacteria</taxon>
        <taxon>Bacillati</taxon>
        <taxon>Bacillota</taxon>
        <taxon>Clostridia</taxon>
        <taxon>Caldicoprobacterales</taxon>
        <taxon>Caldicoprobacteraceae</taxon>
        <taxon>Caldicoprobacter</taxon>
    </lineage>
</organism>
<dbReference type="InterPro" id="IPR002912">
    <property type="entry name" value="ACT_dom"/>
</dbReference>
<dbReference type="Proteomes" id="UP000198577">
    <property type="component" value="Unassembled WGS sequence"/>
</dbReference>
<dbReference type="PROSITE" id="PS01042">
    <property type="entry name" value="HOMOSER_DHGENASE"/>
    <property type="match status" value="1"/>
</dbReference>
<evidence type="ECO:0000256" key="7">
    <source>
        <dbReference type="ARBA" id="ARBA00022605"/>
    </source>
</evidence>
<dbReference type="SUPFAM" id="SSF55347">
    <property type="entry name" value="Glyceraldehyde-3-phosphate dehydrogenase-like, C-terminal domain"/>
    <property type="match status" value="1"/>
</dbReference>
<evidence type="ECO:0000313" key="21">
    <source>
        <dbReference type="EMBL" id="SFQ13595.1"/>
    </source>
</evidence>
<evidence type="ECO:0000256" key="1">
    <source>
        <dbReference type="ARBA" id="ARBA00001920"/>
    </source>
</evidence>
<dbReference type="GO" id="GO:0050661">
    <property type="term" value="F:NADP binding"/>
    <property type="evidence" value="ECO:0007669"/>
    <property type="project" value="InterPro"/>
</dbReference>
<comment type="cofactor">
    <cofactor evidence="1">
        <name>a metal cation</name>
        <dbReference type="ChEBI" id="CHEBI:25213"/>
    </cofactor>
</comment>
<dbReference type="AlphaFoldDB" id="A0A1I5W1I6"/>
<dbReference type="FunFam" id="3.40.50.720:FF:000062">
    <property type="entry name" value="Homoserine dehydrogenase"/>
    <property type="match status" value="1"/>
</dbReference>
<dbReference type="CDD" id="cd04881">
    <property type="entry name" value="ACT_HSDH-Hom"/>
    <property type="match status" value="1"/>
</dbReference>
<keyword evidence="14 18" id="KW-0486">Methionine biosynthesis</keyword>
<keyword evidence="7 18" id="KW-0028">Amino-acid biosynthesis</keyword>
<evidence type="ECO:0000256" key="3">
    <source>
        <dbReference type="ARBA" id="ARBA00005062"/>
    </source>
</evidence>
<evidence type="ECO:0000256" key="18">
    <source>
        <dbReference type="RuleBase" id="RU000579"/>
    </source>
</evidence>
<sequence length="429" mass="47098">MNSIKIAVLGLGNVGKGVWKILRRHRNMIKEYIGVPIDVKKVLVRDVQKKRDIDVPPHMLTTNFDDILLDEDIRIIVELIGGLHPAYEYMRKAIEMGKHVVTANKAVIASYGRELIQLANERNVLLRFEGSVGGGIPIIAALTRSLAANEIEAVVGIINGTTNYILTQMTRYGMDFNTALKLAQEKGYAEADPSSDVEGEDAAFKLSILAFIAFGVQVPPQDIPREGITRISEKEIQYAAQLGYTIKLLAAARKHDGKLDLHVHPALVPNTHPLAAVNDEFNALFVKGDAVGELMMYGKGAGSLPTGSAVVSDIMDVASTMMSGSTTPYMYRNAREKLQINGEGEGEYYIRLEVVDRPGVLGKISTVLGNYGVSIASVVQRGKDERVVPLVLITHKVDRKRLDLALEEIKKFDMVEEVASILRVESHSN</sequence>
<keyword evidence="12" id="KW-0520">NAD</keyword>
<evidence type="ECO:0000259" key="20">
    <source>
        <dbReference type="PROSITE" id="PS51671"/>
    </source>
</evidence>
<comment type="similarity">
    <text evidence="4 19">Belongs to the homoserine dehydrogenase family.</text>
</comment>
<proteinExistence type="inferred from homology"/>
<feature type="binding site" evidence="17">
    <location>
        <position position="105"/>
    </location>
    <ligand>
        <name>NADPH</name>
        <dbReference type="ChEBI" id="CHEBI:57783"/>
    </ligand>
</feature>
<dbReference type="Gene3D" id="3.30.70.260">
    <property type="match status" value="1"/>
</dbReference>
<feature type="domain" description="ACT" evidence="20">
    <location>
        <begin position="349"/>
        <end position="423"/>
    </location>
</feature>
<dbReference type="SUPFAM" id="SSF51735">
    <property type="entry name" value="NAD(P)-binding Rossmann-fold domains"/>
    <property type="match status" value="1"/>
</dbReference>
<dbReference type="PROSITE" id="PS51671">
    <property type="entry name" value="ACT"/>
    <property type="match status" value="1"/>
</dbReference>
<keyword evidence="13" id="KW-0915">Sodium</keyword>
<evidence type="ECO:0000256" key="12">
    <source>
        <dbReference type="ARBA" id="ARBA00023027"/>
    </source>
</evidence>
<dbReference type="EC" id="1.1.1.3" evidence="5 18"/>
<evidence type="ECO:0000256" key="19">
    <source>
        <dbReference type="RuleBase" id="RU004171"/>
    </source>
</evidence>
<keyword evidence="8 18" id="KW-0791">Threonine biosynthesis</keyword>
<evidence type="ECO:0000256" key="6">
    <source>
        <dbReference type="ARBA" id="ARBA00013376"/>
    </source>
</evidence>
<dbReference type="FunFam" id="3.30.360.10:FF:000005">
    <property type="entry name" value="Homoserine dehydrogenase"/>
    <property type="match status" value="1"/>
</dbReference>
<dbReference type="GO" id="GO:0009088">
    <property type="term" value="P:threonine biosynthetic process"/>
    <property type="evidence" value="ECO:0007669"/>
    <property type="project" value="UniProtKB-UniPathway"/>
</dbReference>
<dbReference type="SUPFAM" id="SSF55021">
    <property type="entry name" value="ACT-like"/>
    <property type="match status" value="1"/>
</dbReference>
<dbReference type="InterPro" id="IPR001342">
    <property type="entry name" value="HDH_cat"/>
</dbReference>
<dbReference type="InterPro" id="IPR036291">
    <property type="entry name" value="NAD(P)-bd_dom_sf"/>
</dbReference>
<dbReference type="PIRSF" id="PIRSF000098">
    <property type="entry name" value="Homoser_dehydrog"/>
    <property type="match status" value="1"/>
</dbReference>
<evidence type="ECO:0000256" key="2">
    <source>
        <dbReference type="ARBA" id="ARBA00005056"/>
    </source>
</evidence>
<dbReference type="GO" id="GO:0004412">
    <property type="term" value="F:homoserine dehydrogenase activity"/>
    <property type="evidence" value="ECO:0007669"/>
    <property type="project" value="UniProtKB-EC"/>
</dbReference>
<evidence type="ECO:0000256" key="11">
    <source>
        <dbReference type="ARBA" id="ARBA00023002"/>
    </source>
</evidence>
<dbReference type="PANTHER" id="PTHR43331:SF1">
    <property type="entry name" value="HOMOSERINE DEHYDROGENASE"/>
    <property type="match status" value="1"/>
</dbReference>
<evidence type="ECO:0000256" key="14">
    <source>
        <dbReference type="ARBA" id="ARBA00023167"/>
    </source>
</evidence>
<dbReference type="Pfam" id="PF00742">
    <property type="entry name" value="Homoserine_dh"/>
    <property type="match status" value="1"/>
</dbReference>
<dbReference type="EMBL" id="FOXR01000013">
    <property type="protein sequence ID" value="SFQ13595.1"/>
    <property type="molecule type" value="Genomic_DNA"/>
</dbReference>
<dbReference type="InterPro" id="IPR045865">
    <property type="entry name" value="ACT-like_dom_sf"/>
</dbReference>